<evidence type="ECO:0000256" key="4">
    <source>
        <dbReference type="ARBA" id="ARBA00022825"/>
    </source>
</evidence>
<dbReference type="GO" id="GO:0008236">
    <property type="term" value="F:serine-type peptidase activity"/>
    <property type="evidence" value="ECO:0007669"/>
    <property type="project" value="UniProtKB-KW"/>
</dbReference>
<evidence type="ECO:0000313" key="6">
    <source>
        <dbReference type="EMBL" id="RZN65002.1"/>
    </source>
</evidence>
<dbReference type="InterPro" id="IPR002142">
    <property type="entry name" value="Peptidase_S49"/>
</dbReference>
<dbReference type="Gene3D" id="6.20.330.10">
    <property type="match status" value="1"/>
</dbReference>
<accession>A0A520KSX4</accession>
<dbReference type="GO" id="GO:0006508">
    <property type="term" value="P:proteolysis"/>
    <property type="evidence" value="ECO:0007669"/>
    <property type="project" value="UniProtKB-KW"/>
</dbReference>
<keyword evidence="4" id="KW-0720">Serine protease</keyword>
<dbReference type="InterPro" id="IPR029045">
    <property type="entry name" value="ClpP/crotonase-like_dom_sf"/>
</dbReference>
<evidence type="ECO:0000259" key="5">
    <source>
        <dbReference type="Pfam" id="PF01343"/>
    </source>
</evidence>
<dbReference type="Proteomes" id="UP000317158">
    <property type="component" value="Unassembled WGS sequence"/>
</dbReference>
<dbReference type="AlphaFoldDB" id="A0A520KSX4"/>
<dbReference type="NCBIfam" id="TIGR00706">
    <property type="entry name" value="SppA_dom"/>
    <property type="match status" value="1"/>
</dbReference>
<gene>
    <name evidence="6" type="primary">sppA</name>
    <name evidence="6" type="ORF">EF806_02880</name>
</gene>
<dbReference type="Pfam" id="PF01343">
    <property type="entry name" value="Peptidase_S49"/>
    <property type="match status" value="1"/>
</dbReference>
<dbReference type="InterPro" id="IPR047272">
    <property type="entry name" value="S49_SppA_C"/>
</dbReference>
<name>A0A520KSX4_METT2</name>
<dbReference type="InterPro" id="IPR004635">
    <property type="entry name" value="Pept_S49_SppA"/>
</dbReference>
<dbReference type="SUPFAM" id="SSF52096">
    <property type="entry name" value="ClpP/crotonase"/>
    <property type="match status" value="1"/>
</dbReference>
<reference evidence="6 7" key="1">
    <citation type="journal article" date="2019" name="Nat. Microbiol.">
        <title>Wide diversity of methane and short-chain alkane metabolisms in uncultured archaea.</title>
        <authorList>
            <person name="Borrel G."/>
            <person name="Adam P.S."/>
            <person name="McKay L.J."/>
            <person name="Chen L.X."/>
            <person name="Sierra-Garcia I.N."/>
            <person name="Sieber C.M."/>
            <person name="Letourneur Q."/>
            <person name="Ghozlane A."/>
            <person name="Andersen G.L."/>
            <person name="Li W.J."/>
            <person name="Hallam S.J."/>
            <person name="Muyzer G."/>
            <person name="de Oliveira V.M."/>
            <person name="Inskeep W.P."/>
            <person name="Banfield J.F."/>
            <person name="Gribaldo S."/>
        </authorList>
    </citation>
    <scope>NUCLEOTIDE SEQUENCE [LARGE SCALE GENOMIC DNA]</scope>
    <source>
        <strain evidence="6">NM1a</strain>
    </source>
</reference>
<dbReference type="CDD" id="cd07023">
    <property type="entry name" value="S49_Sppa_N_C"/>
    <property type="match status" value="1"/>
</dbReference>
<evidence type="ECO:0000256" key="2">
    <source>
        <dbReference type="ARBA" id="ARBA00022670"/>
    </source>
</evidence>
<feature type="domain" description="Peptidase S49" evidence="5">
    <location>
        <begin position="78"/>
        <end position="228"/>
    </location>
</feature>
<keyword evidence="3" id="KW-0378">Hydrolase</keyword>
<sequence>MLIWLSMSEKIAIIPIEGAIFGEKSILFLPIDFSDKISRLKRYISKAADDKDVKGIVFEIDSPGGSPYYSKELTREIKEVKKPKVARIEENCLSGAYWIASSCDKIVCDELSRVGGIGVAGIRVDLSDFMKKFGIQVDTSVTGRFKDLGMPFKPFGMEEKEIIDEELNLINDLFLNEIVKSRNIDKDRLKEIKDGKYFLGLKAKEIGLVDYIGGRKEAIDICKKLAGIDGDVEIEDYRKEMEEESFKGIGDIFKMFFDR</sequence>
<keyword evidence="2" id="KW-0645">Protease</keyword>
<dbReference type="PANTHER" id="PTHR42987">
    <property type="entry name" value="PEPTIDASE S49"/>
    <property type="match status" value="1"/>
</dbReference>
<evidence type="ECO:0000256" key="1">
    <source>
        <dbReference type="ARBA" id="ARBA00008683"/>
    </source>
</evidence>
<comment type="similarity">
    <text evidence="1">Belongs to the peptidase S49 family.</text>
</comment>
<dbReference type="EMBL" id="RXIF01000004">
    <property type="protein sequence ID" value="RZN65002.1"/>
    <property type="molecule type" value="Genomic_DNA"/>
</dbReference>
<dbReference type="PANTHER" id="PTHR42987:SF4">
    <property type="entry name" value="PROTEASE SOHB-RELATED"/>
    <property type="match status" value="1"/>
</dbReference>
<proteinExistence type="inferred from homology"/>
<organism evidence="6 7">
    <name type="scientific">Methanoliparum thermophilum</name>
    <dbReference type="NCBI Taxonomy" id="2491083"/>
    <lineage>
        <taxon>Archaea</taxon>
        <taxon>Methanobacteriati</taxon>
        <taxon>Methanobacteriota</taxon>
        <taxon>Candidatus Methanoliparia</taxon>
        <taxon>Candidatus Methanoliparales</taxon>
        <taxon>Candidatus Methanoliparaceae</taxon>
        <taxon>Candidatus Methanoliparum</taxon>
    </lineage>
</organism>
<evidence type="ECO:0000313" key="7">
    <source>
        <dbReference type="Proteomes" id="UP000317158"/>
    </source>
</evidence>
<protein>
    <submittedName>
        <fullName evidence="6">Signal peptide peptidase SppA</fullName>
    </submittedName>
</protein>
<comment type="caution">
    <text evidence="6">The sequence shown here is derived from an EMBL/GenBank/DDBJ whole genome shotgun (WGS) entry which is preliminary data.</text>
</comment>
<evidence type="ECO:0000256" key="3">
    <source>
        <dbReference type="ARBA" id="ARBA00022801"/>
    </source>
</evidence>
<dbReference type="Gene3D" id="3.90.226.10">
    <property type="entry name" value="2-enoyl-CoA Hydratase, Chain A, domain 1"/>
    <property type="match status" value="1"/>
</dbReference>